<proteinExistence type="predicted"/>
<dbReference type="EMBL" id="CABDVU010000001">
    <property type="protein sequence ID" value="VTN10298.1"/>
    <property type="molecule type" value="Genomic_DNA"/>
</dbReference>
<dbReference type="AlphaFoldDB" id="A0A4U9D2F5"/>
<name>A0A4U9D2F5_RAOTE</name>
<dbReference type="Proteomes" id="UP000339249">
    <property type="component" value="Unassembled WGS sequence"/>
</dbReference>
<evidence type="ECO:0000313" key="3">
    <source>
        <dbReference type="Proteomes" id="UP000339249"/>
    </source>
</evidence>
<gene>
    <name evidence="2" type="ORF">NCTC9185_02218</name>
</gene>
<reference evidence="2 3" key="1">
    <citation type="submission" date="2019-04" db="EMBL/GenBank/DDBJ databases">
        <authorList>
            <consortium name="Pathogen Informatics"/>
        </authorList>
    </citation>
    <scope>NUCLEOTIDE SEQUENCE [LARGE SCALE GENOMIC DNA]</scope>
    <source>
        <strain evidence="2 3">NCTC9185</strain>
    </source>
</reference>
<feature type="region of interest" description="Disordered" evidence="1">
    <location>
        <begin position="1"/>
        <end position="36"/>
    </location>
</feature>
<sequence>MTVSLDTPLRGGTNEGRQRIVRGLRRGRRVYRPDGA</sequence>
<feature type="compositionally biased region" description="Basic residues" evidence="1">
    <location>
        <begin position="19"/>
        <end position="30"/>
    </location>
</feature>
<evidence type="ECO:0000313" key="2">
    <source>
        <dbReference type="EMBL" id="VTN10298.1"/>
    </source>
</evidence>
<accession>A0A4U9D2F5</accession>
<organism evidence="2 3">
    <name type="scientific">Raoultella terrigena</name>
    <name type="common">Klebsiella terrigena</name>
    <dbReference type="NCBI Taxonomy" id="577"/>
    <lineage>
        <taxon>Bacteria</taxon>
        <taxon>Pseudomonadati</taxon>
        <taxon>Pseudomonadota</taxon>
        <taxon>Gammaproteobacteria</taxon>
        <taxon>Enterobacterales</taxon>
        <taxon>Enterobacteriaceae</taxon>
        <taxon>Klebsiella/Raoultella group</taxon>
        <taxon>Raoultella</taxon>
    </lineage>
</organism>
<evidence type="ECO:0000256" key="1">
    <source>
        <dbReference type="SAM" id="MobiDB-lite"/>
    </source>
</evidence>
<protein>
    <submittedName>
        <fullName evidence="2">Uncharacterized protein</fullName>
    </submittedName>
</protein>